<dbReference type="Proteomes" id="UP001230051">
    <property type="component" value="Unassembled WGS sequence"/>
</dbReference>
<dbReference type="PANTHER" id="PTHR10083:SF376">
    <property type="entry name" value="SERINE PEPTIDASE INHIBITOR, KUNITZ TYPE, 3"/>
    <property type="match status" value="1"/>
</dbReference>
<keyword evidence="7" id="KW-0732">Signal</keyword>
<evidence type="ECO:0000313" key="9">
    <source>
        <dbReference type="EMBL" id="KAK1160936.1"/>
    </source>
</evidence>
<evidence type="ECO:0000256" key="3">
    <source>
        <dbReference type="ARBA" id="ARBA00022690"/>
    </source>
</evidence>
<reference evidence="9" key="1">
    <citation type="submission" date="2022-02" db="EMBL/GenBank/DDBJ databases">
        <title>Atlantic sturgeon de novo genome assembly.</title>
        <authorList>
            <person name="Stock M."/>
            <person name="Klopp C."/>
            <person name="Guiguen Y."/>
            <person name="Cabau C."/>
            <person name="Parinello H."/>
            <person name="Santidrian Yebra-Pimentel E."/>
            <person name="Kuhl H."/>
            <person name="Dirks R.P."/>
            <person name="Guessner J."/>
            <person name="Wuertz S."/>
            <person name="Du K."/>
            <person name="Schartl M."/>
        </authorList>
    </citation>
    <scope>NUCLEOTIDE SEQUENCE</scope>
    <source>
        <strain evidence="9">STURGEONOMICS-FGT-2020</strain>
        <tissue evidence="9">Whole blood</tissue>
    </source>
</reference>
<dbReference type="PROSITE" id="PS50279">
    <property type="entry name" value="BPTI_KUNITZ_2"/>
    <property type="match status" value="2"/>
</dbReference>
<dbReference type="PROSITE" id="PS00280">
    <property type="entry name" value="BPTI_KUNITZ_1"/>
    <property type="match status" value="1"/>
</dbReference>
<keyword evidence="2" id="KW-0964">Secreted</keyword>
<keyword evidence="5" id="KW-1015">Disulfide bond</keyword>
<keyword evidence="10" id="KW-1185">Reference proteome</keyword>
<evidence type="ECO:0000259" key="8">
    <source>
        <dbReference type="PROSITE" id="PS50279"/>
    </source>
</evidence>
<name>A0AAD8G0U3_ACIOX</name>
<organism evidence="9 10">
    <name type="scientific">Acipenser oxyrinchus oxyrinchus</name>
    <dbReference type="NCBI Taxonomy" id="40147"/>
    <lineage>
        <taxon>Eukaryota</taxon>
        <taxon>Metazoa</taxon>
        <taxon>Chordata</taxon>
        <taxon>Craniata</taxon>
        <taxon>Vertebrata</taxon>
        <taxon>Euteleostomi</taxon>
        <taxon>Actinopterygii</taxon>
        <taxon>Chondrostei</taxon>
        <taxon>Acipenseriformes</taxon>
        <taxon>Acipenseridae</taxon>
        <taxon>Acipenser</taxon>
    </lineage>
</organism>
<accession>A0AAD8G0U3</accession>
<dbReference type="Pfam" id="PF00014">
    <property type="entry name" value="Kunitz_BPTI"/>
    <property type="match status" value="2"/>
</dbReference>
<feature type="domain" description="BPTI/Kunitz inhibitor" evidence="8">
    <location>
        <begin position="25"/>
        <end position="75"/>
    </location>
</feature>
<dbReference type="EMBL" id="JAGXEW010000019">
    <property type="protein sequence ID" value="KAK1160936.1"/>
    <property type="molecule type" value="Genomic_DNA"/>
</dbReference>
<dbReference type="InterPro" id="IPR002223">
    <property type="entry name" value="Kunitz_BPTI"/>
</dbReference>
<comment type="caution">
    <text evidence="9">The sequence shown here is derived from an EMBL/GenBank/DDBJ whole genome shotgun (WGS) entry which is preliminary data.</text>
</comment>
<dbReference type="SMART" id="SM00131">
    <property type="entry name" value="KU"/>
    <property type="match status" value="2"/>
</dbReference>
<feature type="transmembrane region" description="Helical" evidence="6">
    <location>
        <begin position="164"/>
        <end position="186"/>
    </location>
</feature>
<dbReference type="CDD" id="cd22593">
    <property type="entry name" value="Kunitz_conkunitzin"/>
    <property type="match status" value="1"/>
</dbReference>
<proteinExistence type="predicted"/>
<dbReference type="InterPro" id="IPR020901">
    <property type="entry name" value="Prtase_inh_Kunz-CS"/>
</dbReference>
<evidence type="ECO:0000256" key="6">
    <source>
        <dbReference type="SAM" id="Phobius"/>
    </source>
</evidence>
<dbReference type="PANTHER" id="PTHR10083">
    <property type="entry name" value="KUNITZ-TYPE PROTEASE INHIBITOR-RELATED"/>
    <property type="match status" value="1"/>
</dbReference>
<feature type="chain" id="PRO_5041897548" evidence="7">
    <location>
        <begin position="21"/>
        <end position="212"/>
    </location>
</feature>
<dbReference type="GO" id="GO:0004867">
    <property type="term" value="F:serine-type endopeptidase inhibitor activity"/>
    <property type="evidence" value="ECO:0007669"/>
    <property type="project" value="UniProtKB-KW"/>
</dbReference>
<comment type="subcellular location">
    <subcellularLocation>
        <location evidence="1">Secreted</location>
    </subcellularLocation>
</comment>
<keyword evidence="4" id="KW-0722">Serine protease inhibitor</keyword>
<dbReference type="AlphaFoldDB" id="A0AAD8G0U3"/>
<evidence type="ECO:0000256" key="7">
    <source>
        <dbReference type="SAM" id="SignalP"/>
    </source>
</evidence>
<evidence type="ECO:0000313" key="10">
    <source>
        <dbReference type="Proteomes" id="UP001230051"/>
    </source>
</evidence>
<feature type="domain" description="BPTI/Kunitz inhibitor" evidence="8">
    <location>
        <begin position="90"/>
        <end position="140"/>
    </location>
</feature>
<dbReference type="PRINTS" id="PR00759">
    <property type="entry name" value="BASICPTASE"/>
</dbReference>
<evidence type="ECO:0000256" key="4">
    <source>
        <dbReference type="ARBA" id="ARBA00022900"/>
    </source>
</evidence>
<dbReference type="Gene3D" id="4.10.410.10">
    <property type="entry name" value="Pancreatic trypsin inhibitor Kunitz domain"/>
    <property type="match status" value="2"/>
</dbReference>
<keyword evidence="6" id="KW-0472">Membrane</keyword>
<dbReference type="InterPro" id="IPR050098">
    <property type="entry name" value="TFPI/VKTCI-like"/>
</dbReference>
<protein>
    <submittedName>
        <fullName evidence="9">Tissue factor pathway inhibitor isoform X1</fullName>
    </submittedName>
</protein>
<keyword evidence="6" id="KW-1133">Transmembrane helix</keyword>
<evidence type="ECO:0000256" key="1">
    <source>
        <dbReference type="ARBA" id="ARBA00004613"/>
    </source>
</evidence>
<sequence length="212" mass="23388">MRGLLVTLFVVLTTLQLSSALHPDCELGMDEGQGEGRGFRLFYNKTMDQCQPFSYKGSGGNGNRFFTDRMCMSNCSARAAELYPQGDAACALTKDFGLCQNHFLMYYYHQQKKKCKSFFYSGCGGNGNRFVDIQSCNSTCASYIDDTLVDEDDDEDINGTDAGLVAGIVFGCLGFVILIAVIVVAVQSNKTDKQLQATTETERPLQETIEME</sequence>
<dbReference type="InterPro" id="IPR036880">
    <property type="entry name" value="Kunitz_BPTI_sf"/>
</dbReference>
<gene>
    <name evidence="9" type="primary">Ppn</name>
    <name evidence="9" type="ORF">AOXY_G19783</name>
</gene>
<evidence type="ECO:0000256" key="2">
    <source>
        <dbReference type="ARBA" id="ARBA00022525"/>
    </source>
</evidence>
<keyword evidence="6" id="KW-0812">Transmembrane</keyword>
<dbReference type="SUPFAM" id="SSF57362">
    <property type="entry name" value="BPTI-like"/>
    <property type="match status" value="2"/>
</dbReference>
<keyword evidence="3" id="KW-0646">Protease inhibitor</keyword>
<feature type="signal peptide" evidence="7">
    <location>
        <begin position="1"/>
        <end position="20"/>
    </location>
</feature>
<evidence type="ECO:0000256" key="5">
    <source>
        <dbReference type="ARBA" id="ARBA00023157"/>
    </source>
</evidence>
<dbReference type="CDD" id="cd00109">
    <property type="entry name" value="Kunitz-type"/>
    <property type="match status" value="1"/>
</dbReference>
<dbReference type="GO" id="GO:0005615">
    <property type="term" value="C:extracellular space"/>
    <property type="evidence" value="ECO:0007669"/>
    <property type="project" value="TreeGrafter"/>
</dbReference>